<sequence>MGYFWGVLGTCLGSLLISPLRNLVDLSNVALLYVLAVVVMAVSFGRGPAVVTALMASLCYAYFFVPPHFSLAITEGQYLLAAIIMLVVALIVSHLTSRLKQHADFTSRKSVESTKLYELTQELAGATTPDVVIELATQFLAASFGARQIRVYFPADFESASGPASPALLKQCIERHELLSRPTSQGRFYALIPLAAASSSQGVLGFEVESSTLGSQDAVEHIETVASIVAVALERSYFVEKARQTEIKHAAEALRSSILSALSHDLRTPLTALVGMAETIALGKVPADKQQQTLEAIRNQAVSISQQMTNLLEMAKLSAGKFQLNLAWQPVEEVIGATLQQVATQWKNRAVTVDLAKDLPPINIDAVLIERVLWNLVENAIKYSPADTPVEMLFKRVDEEMEIAICDSGTGISSENTETLFELFQRGKTESEIPGIGLGLSIAKTIVEAHGGTITARNRDGCGSCFRVRLPLGNPPCFEQMDGPA</sequence>
<dbReference type="SUPFAM" id="SSF55874">
    <property type="entry name" value="ATPase domain of HSP90 chaperone/DNA topoisomerase II/histidine kinase"/>
    <property type="match status" value="1"/>
</dbReference>
<dbReference type="Pfam" id="PF02518">
    <property type="entry name" value="HATPase_c"/>
    <property type="match status" value="1"/>
</dbReference>
<proteinExistence type="predicted"/>
<dbReference type="GO" id="GO:0000155">
    <property type="term" value="F:phosphorelay sensor kinase activity"/>
    <property type="evidence" value="ECO:0007669"/>
    <property type="project" value="InterPro"/>
</dbReference>
<evidence type="ECO:0000256" key="11">
    <source>
        <dbReference type="ARBA" id="ARBA00023012"/>
    </source>
</evidence>
<name>A0A133XM14_9RHOO</name>
<dbReference type="SMART" id="SM00388">
    <property type="entry name" value="HisKA"/>
    <property type="match status" value="1"/>
</dbReference>
<keyword evidence="6 13" id="KW-0812">Transmembrane</keyword>
<dbReference type="InterPro" id="IPR052023">
    <property type="entry name" value="Histidine_kinase_KdpD"/>
</dbReference>
<evidence type="ECO:0000256" key="3">
    <source>
        <dbReference type="ARBA" id="ARBA00012438"/>
    </source>
</evidence>
<keyword evidence="5" id="KW-0808">Transferase</keyword>
<dbReference type="SMART" id="SM00387">
    <property type="entry name" value="HATPase_c"/>
    <property type="match status" value="1"/>
</dbReference>
<dbReference type="AlphaFoldDB" id="A0A133XM14"/>
<evidence type="ECO:0000256" key="4">
    <source>
        <dbReference type="ARBA" id="ARBA00022553"/>
    </source>
</evidence>
<dbReference type="Gene3D" id="3.30.450.40">
    <property type="match status" value="1"/>
</dbReference>
<evidence type="ECO:0000256" key="10">
    <source>
        <dbReference type="ARBA" id="ARBA00022989"/>
    </source>
</evidence>
<dbReference type="Pfam" id="PF13493">
    <property type="entry name" value="DUF4118"/>
    <property type="match status" value="1"/>
</dbReference>
<evidence type="ECO:0000313" key="16">
    <source>
        <dbReference type="Proteomes" id="UP000070186"/>
    </source>
</evidence>
<dbReference type="InterPro" id="IPR025201">
    <property type="entry name" value="KdpD_TM"/>
</dbReference>
<keyword evidence="16" id="KW-1185">Reference proteome</keyword>
<keyword evidence="9" id="KW-0067">ATP-binding</keyword>
<feature type="transmembrane region" description="Helical" evidence="13">
    <location>
        <begin position="77"/>
        <end position="96"/>
    </location>
</feature>
<comment type="caution">
    <text evidence="15">The sequence shown here is derived from an EMBL/GenBank/DDBJ whole genome shotgun (WGS) entry which is preliminary data.</text>
</comment>
<evidence type="ECO:0000256" key="6">
    <source>
        <dbReference type="ARBA" id="ARBA00022692"/>
    </source>
</evidence>
<dbReference type="STRING" id="281362.AT959_05300"/>
<evidence type="ECO:0000256" key="5">
    <source>
        <dbReference type="ARBA" id="ARBA00022679"/>
    </source>
</evidence>
<comment type="subcellular location">
    <subcellularLocation>
        <location evidence="2">Membrane</location>
        <topology evidence="2">Multi-pass membrane protein</topology>
    </subcellularLocation>
</comment>
<dbReference type="FunFam" id="3.30.565.10:FF:000042">
    <property type="entry name" value="Two-component sensor histidine kinase KdpD"/>
    <property type="match status" value="1"/>
</dbReference>
<evidence type="ECO:0000256" key="1">
    <source>
        <dbReference type="ARBA" id="ARBA00000085"/>
    </source>
</evidence>
<dbReference type="EC" id="2.7.13.3" evidence="3"/>
<evidence type="ECO:0000256" key="12">
    <source>
        <dbReference type="ARBA" id="ARBA00023136"/>
    </source>
</evidence>
<dbReference type="Proteomes" id="UP000070186">
    <property type="component" value="Unassembled WGS sequence"/>
</dbReference>
<dbReference type="EMBL" id="LODL01000010">
    <property type="protein sequence ID" value="KXB31950.1"/>
    <property type="molecule type" value="Genomic_DNA"/>
</dbReference>
<evidence type="ECO:0000313" key="15">
    <source>
        <dbReference type="EMBL" id="KXB31950.1"/>
    </source>
</evidence>
<dbReference type="SUPFAM" id="SSF47384">
    <property type="entry name" value="Homodimeric domain of signal transducing histidine kinase"/>
    <property type="match status" value="1"/>
</dbReference>
<dbReference type="Gene3D" id="3.30.565.10">
    <property type="entry name" value="Histidine kinase-like ATPase, C-terminal domain"/>
    <property type="match status" value="1"/>
</dbReference>
<dbReference type="CDD" id="cd00082">
    <property type="entry name" value="HisKA"/>
    <property type="match status" value="1"/>
</dbReference>
<keyword evidence="12 13" id="KW-0472">Membrane</keyword>
<evidence type="ECO:0000256" key="8">
    <source>
        <dbReference type="ARBA" id="ARBA00022777"/>
    </source>
</evidence>
<keyword evidence="4" id="KW-0597">Phosphoprotein</keyword>
<dbReference type="PRINTS" id="PR00344">
    <property type="entry name" value="BCTRLSENSOR"/>
</dbReference>
<keyword evidence="10 13" id="KW-1133">Transmembrane helix</keyword>
<organism evidence="15 16">
    <name type="scientific">Dechloromonas denitrificans</name>
    <dbReference type="NCBI Taxonomy" id="281362"/>
    <lineage>
        <taxon>Bacteria</taxon>
        <taxon>Pseudomonadati</taxon>
        <taxon>Pseudomonadota</taxon>
        <taxon>Betaproteobacteria</taxon>
        <taxon>Rhodocyclales</taxon>
        <taxon>Azonexaceae</taxon>
        <taxon>Dechloromonas</taxon>
    </lineage>
</organism>
<dbReference type="GO" id="GO:0005886">
    <property type="term" value="C:plasma membrane"/>
    <property type="evidence" value="ECO:0007669"/>
    <property type="project" value="TreeGrafter"/>
</dbReference>
<evidence type="ECO:0000256" key="13">
    <source>
        <dbReference type="SAM" id="Phobius"/>
    </source>
</evidence>
<evidence type="ECO:0000256" key="2">
    <source>
        <dbReference type="ARBA" id="ARBA00004141"/>
    </source>
</evidence>
<dbReference type="GO" id="GO:0042802">
    <property type="term" value="F:identical protein binding"/>
    <property type="evidence" value="ECO:0007669"/>
    <property type="project" value="UniProtKB-ARBA"/>
</dbReference>
<dbReference type="Gene3D" id="1.20.120.620">
    <property type="entry name" value="Backbone structure of the membrane domain of e. Coli histidine kinase receptor kdpd"/>
    <property type="match status" value="1"/>
</dbReference>
<dbReference type="InterPro" id="IPR029016">
    <property type="entry name" value="GAF-like_dom_sf"/>
</dbReference>
<keyword evidence="7" id="KW-0547">Nucleotide-binding</keyword>
<evidence type="ECO:0000259" key="14">
    <source>
        <dbReference type="PROSITE" id="PS50109"/>
    </source>
</evidence>
<comment type="catalytic activity">
    <reaction evidence="1">
        <text>ATP + protein L-histidine = ADP + protein N-phospho-L-histidine.</text>
        <dbReference type="EC" id="2.7.13.3"/>
    </reaction>
</comment>
<evidence type="ECO:0000256" key="7">
    <source>
        <dbReference type="ARBA" id="ARBA00022741"/>
    </source>
</evidence>
<dbReference type="InterPro" id="IPR004358">
    <property type="entry name" value="Sig_transdc_His_kin-like_C"/>
</dbReference>
<dbReference type="InterPro" id="IPR038318">
    <property type="entry name" value="KdpD_sf"/>
</dbReference>
<keyword evidence="8 15" id="KW-0418">Kinase</keyword>
<dbReference type="Pfam" id="PF00512">
    <property type="entry name" value="HisKA"/>
    <property type="match status" value="1"/>
</dbReference>
<accession>A0A133XM14</accession>
<reference evidence="15 16" key="1">
    <citation type="submission" date="2015-12" db="EMBL/GenBank/DDBJ databases">
        <title>Nitrous oxide reduction kinetics distinguish bacteria harboring typical versus atypical NosZ.</title>
        <authorList>
            <person name="Yoon S."/>
            <person name="Nissen S."/>
            <person name="Park D."/>
            <person name="Sanford R.A."/>
            <person name="Loeffler F.E."/>
        </authorList>
    </citation>
    <scope>NUCLEOTIDE SEQUENCE [LARGE SCALE GENOMIC DNA]</scope>
    <source>
        <strain evidence="15 16">ATCC BAA-841</strain>
    </source>
</reference>
<dbReference type="PANTHER" id="PTHR45569">
    <property type="entry name" value="SENSOR PROTEIN KDPD"/>
    <property type="match status" value="1"/>
</dbReference>
<dbReference type="InterPro" id="IPR003594">
    <property type="entry name" value="HATPase_dom"/>
</dbReference>
<dbReference type="InterPro" id="IPR005467">
    <property type="entry name" value="His_kinase_dom"/>
</dbReference>
<keyword evidence="11" id="KW-0902">Two-component regulatory system</keyword>
<dbReference type="InterPro" id="IPR003661">
    <property type="entry name" value="HisK_dim/P_dom"/>
</dbReference>
<feature type="domain" description="Histidine kinase" evidence="14">
    <location>
        <begin position="261"/>
        <end position="474"/>
    </location>
</feature>
<feature type="transmembrane region" description="Helical" evidence="13">
    <location>
        <begin position="32"/>
        <end position="65"/>
    </location>
</feature>
<dbReference type="GO" id="GO:0005524">
    <property type="term" value="F:ATP binding"/>
    <property type="evidence" value="ECO:0007669"/>
    <property type="project" value="UniProtKB-KW"/>
</dbReference>
<gene>
    <name evidence="15" type="ORF">AT959_05300</name>
</gene>
<dbReference type="Gene3D" id="1.10.287.130">
    <property type="match status" value="1"/>
</dbReference>
<dbReference type="InterPro" id="IPR036890">
    <property type="entry name" value="HATPase_C_sf"/>
</dbReference>
<protein>
    <recommendedName>
        <fullName evidence="3">histidine kinase</fullName>
        <ecNumber evidence="3">2.7.13.3</ecNumber>
    </recommendedName>
</protein>
<dbReference type="PROSITE" id="PS50109">
    <property type="entry name" value="HIS_KIN"/>
    <property type="match status" value="1"/>
</dbReference>
<dbReference type="InterPro" id="IPR036097">
    <property type="entry name" value="HisK_dim/P_sf"/>
</dbReference>
<evidence type="ECO:0000256" key="9">
    <source>
        <dbReference type="ARBA" id="ARBA00022840"/>
    </source>
</evidence>
<dbReference type="PANTHER" id="PTHR45569:SF1">
    <property type="entry name" value="SENSOR PROTEIN KDPD"/>
    <property type="match status" value="1"/>
</dbReference>
<dbReference type="CDD" id="cd00075">
    <property type="entry name" value="HATPase"/>
    <property type="match status" value="1"/>
</dbReference>